<name>A0A6A6WKY9_9PEZI</name>
<feature type="compositionally biased region" description="Polar residues" evidence="1">
    <location>
        <begin position="25"/>
        <end position="36"/>
    </location>
</feature>
<evidence type="ECO:0000256" key="1">
    <source>
        <dbReference type="SAM" id="MobiDB-lite"/>
    </source>
</evidence>
<gene>
    <name evidence="2" type="ORF">EJ05DRAFT_471828</name>
</gene>
<protein>
    <submittedName>
        <fullName evidence="2">Uncharacterized protein</fullName>
    </submittedName>
</protein>
<evidence type="ECO:0000313" key="2">
    <source>
        <dbReference type="EMBL" id="KAF2762865.1"/>
    </source>
</evidence>
<dbReference type="EMBL" id="ML996565">
    <property type="protein sequence ID" value="KAF2762865.1"/>
    <property type="molecule type" value="Genomic_DNA"/>
</dbReference>
<dbReference type="Proteomes" id="UP000799437">
    <property type="component" value="Unassembled WGS sequence"/>
</dbReference>
<dbReference type="AlphaFoldDB" id="A0A6A6WKY9"/>
<keyword evidence="3" id="KW-1185">Reference proteome</keyword>
<dbReference type="RefSeq" id="XP_033605316.1">
    <property type="nucleotide sequence ID" value="XM_033743044.1"/>
</dbReference>
<feature type="region of interest" description="Disordered" evidence="1">
    <location>
        <begin position="278"/>
        <end position="302"/>
    </location>
</feature>
<proteinExistence type="predicted"/>
<dbReference type="GeneID" id="54484098"/>
<evidence type="ECO:0000313" key="3">
    <source>
        <dbReference type="Proteomes" id="UP000799437"/>
    </source>
</evidence>
<sequence length="302" mass="34327">MEFRNLSNRLHEISLNWAGSAPGQKPNQIKETTDYSPPSRATIVKSFEPLRIPFPVPISKSDASKVLRAAAFEFIVCHFLTAEIFRVLPPAYPFERGPIEDFLAELVTRDPGLESLLRPALISAAGKERVDQETIASTMARETLEVCRQSIPHFHPTEDLEMVTQSFFVSCLDTWMRAQRCRRRVVASSIVDTPMSQWNPWDALGSPVEPDTENQAMQTEPLDPEVVLFPQIVATDMAGKPSGVLFEGCLMWGDELLVMQGRLEYRRFCDKKRARRDSMMSKRRDSLASRDTPTRVEERKRA</sequence>
<reference evidence="2" key="1">
    <citation type="journal article" date="2020" name="Stud. Mycol.">
        <title>101 Dothideomycetes genomes: a test case for predicting lifestyles and emergence of pathogens.</title>
        <authorList>
            <person name="Haridas S."/>
            <person name="Albert R."/>
            <person name="Binder M."/>
            <person name="Bloem J."/>
            <person name="Labutti K."/>
            <person name="Salamov A."/>
            <person name="Andreopoulos B."/>
            <person name="Baker S."/>
            <person name="Barry K."/>
            <person name="Bills G."/>
            <person name="Bluhm B."/>
            <person name="Cannon C."/>
            <person name="Castanera R."/>
            <person name="Culley D."/>
            <person name="Daum C."/>
            <person name="Ezra D."/>
            <person name="Gonzalez J."/>
            <person name="Henrissat B."/>
            <person name="Kuo A."/>
            <person name="Liang C."/>
            <person name="Lipzen A."/>
            <person name="Lutzoni F."/>
            <person name="Magnuson J."/>
            <person name="Mondo S."/>
            <person name="Nolan M."/>
            <person name="Ohm R."/>
            <person name="Pangilinan J."/>
            <person name="Park H.-J."/>
            <person name="Ramirez L."/>
            <person name="Alfaro M."/>
            <person name="Sun H."/>
            <person name="Tritt A."/>
            <person name="Yoshinaga Y."/>
            <person name="Zwiers L.-H."/>
            <person name="Turgeon B."/>
            <person name="Goodwin S."/>
            <person name="Spatafora J."/>
            <person name="Crous P."/>
            <person name="Grigoriev I."/>
        </authorList>
    </citation>
    <scope>NUCLEOTIDE SEQUENCE</scope>
    <source>
        <strain evidence="2">CBS 121739</strain>
    </source>
</reference>
<organism evidence="2 3">
    <name type="scientific">Pseudovirgaria hyperparasitica</name>
    <dbReference type="NCBI Taxonomy" id="470096"/>
    <lineage>
        <taxon>Eukaryota</taxon>
        <taxon>Fungi</taxon>
        <taxon>Dikarya</taxon>
        <taxon>Ascomycota</taxon>
        <taxon>Pezizomycotina</taxon>
        <taxon>Dothideomycetes</taxon>
        <taxon>Dothideomycetes incertae sedis</taxon>
        <taxon>Acrospermales</taxon>
        <taxon>Acrospermaceae</taxon>
        <taxon>Pseudovirgaria</taxon>
    </lineage>
</organism>
<feature type="region of interest" description="Disordered" evidence="1">
    <location>
        <begin position="17"/>
        <end position="37"/>
    </location>
</feature>
<accession>A0A6A6WKY9</accession>